<keyword evidence="1" id="KW-0472">Membrane</keyword>
<dbReference type="Proteomes" id="UP000178099">
    <property type="component" value="Unassembled WGS sequence"/>
</dbReference>
<dbReference type="AlphaFoldDB" id="A0A1G2DD53"/>
<keyword evidence="1" id="KW-1133">Transmembrane helix</keyword>
<dbReference type="EMBL" id="MHLN01000018">
    <property type="protein sequence ID" value="OGZ11569.1"/>
    <property type="molecule type" value="Genomic_DNA"/>
</dbReference>
<gene>
    <name evidence="2" type="ORF">A3D67_00185</name>
</gene>
<name>A0A1G2DD53_9BACT</name>
<sequence length="127" mass="13514">MKRKKQFIANLLAVMCLLVAPILAFAITAVPATTGTGGVILGKIIDLMLLVIPLVFGLAFLVFLWGIYKYIRAAEEGDKAEGRNTIIYGIIGLFVMVAVWGLVKVIGTTFNIGLSTGSGTLPGFPTQ</sequence>
<evidence type="ECO:0000313" key="2">
    <source>
        <dbReference type="EMBL" id="OGZ11569.1"/>
    </source>
</evidence>
<reference evidence="2 3" key="1">
    <citation type="journal article" date="2016" name="Nat. Commun.">
        <title>Thousands of microbial genomes shed light on interconnected biogeochemical processes in an aquifer system.</title>
        <authorList>
            <person name="Anantharaman K."/>
            <person name="Brown C.T."/>
            <person name="Hug L.A."/>
            <person name="Sharon I."/>
            <person name="Castelle C.J."/>
            <person name="Probst A.J."/>
            <person name="Thomas B.C."/>
            <person name="Singh A."/>
            <person name="Wilkins M.J."/>
            <person name="Karaoz U."/>
            <person name="Brodie E.L."/>
            <person name="Williams K.H."/>
            <person name="Hubbard S.S."/>
            <person name="Banfield J.F."/>
        </authorList>
    </citation>
    <scope>NUCLEOTIDE SEQUENCE [LARGE SCALE GENOMIC DNA]</scope>
</reference>
<feature type="transmembrane region" description="Helical" evidence="1">
    <location>
        <begin position="86"/>
        <end position="106"/>
    </location>
</feature>
<feature type="transmembrane region" description="Helical" evidence="1">
    <location>
        <begin position="7"/>
        <end position="32"/>
    </location>
</feature>
<proteinExistence type="predicted"/>
<comment type="caution">
    <text evidence="2">The sequence shown here is derived from an EMBL/GenBank/DDBJ whole genome shotgun (WGS) entry which is preliminary data.</text>
</comment>
<organism evidence="2 3">
    <name type="scientific">Candidatus Lloydbacteria bacterium RIFCSPHIGHO2_02_FULL_51_22</name>
    <dbReference type="NCBI Taxonomy" id="1798663"/>
    <lineage>
        <taxon>Bacteria</taxon>
        <taxon>Candidatus Lloydiibacteriota</taxon>
    </lineage>
</organism>
<dbReference type="InterPro" id="IPR043993">
    <property type="entry name" value="T4SS_pilin"/>
</dbReference>
<evidence type="ECO:0000256" key="1">
    <source>
        <dbReference type="SAM" id="Phobius"/>
    </source>
</evidence>
<feature type="transmembrane region" description="Helical" evidence="1">
    <location>
        <begin position="44"/>
        <end position="65"/>
    </location>
</feature>
<protein>
    <submittedName>
        <fullName evidence="2">Uncharacterized protein</fullName>
    </submittedName>
</protein>
<evidence type="ECO:0000313" key="3">
    <source>
        <dbReference type="Proteomes" id="UP000178099"/>
    </source>
</evidence>
<accession>A0A1G2DD53</accession>
<dbReference type="Pfam" id="PF18895">
    <property type="entry name" value="T4SS_pilin"/>
    <property type="match status" value="1"/>
</dbReference>
<keyword evidence="1" id="KW-0812">Transmembrane</keyword>